<evidence type="ECO:0000256" key="4">
    <source>
        <dbReference type="PROSITE-ProRule" id="PRU00169"/>
    </source>
</evidence>
<dbReference type="SMART" id="SM00091">
    <property type="entry name" value="PAS"/>
    <property type="match status" value="3"/>
</dbReference>
<comment type="caution">
    <text evidence="10">The sequence shown here is derived from an EMBL/GenBank/DDBJ whole genome shotgun (WGS) entry which is preliminary data.</text>
</comment>
<keyword evidence="3 4" id="KW-0597">Phosphoprotein</keyword>
<dbReference type="CDD" id="cd00082">
    <property type="entry name" value="HisKA"/>
    <property type="match status" value="1"/>
</dbReference>
<dbReference type="InterPro" id="IPR000700">
    <property type="entry name" value="PAS-assoc_C"/>
</dbReference>
<dbReference type="SUPFAM" id="SSF52172">
    <property type="entry name" value="CheY-like"/>
    <property type="match status" value="2"/>
</dbReference>
<dbReference type="Proteomes" id="UP000281128">
    <property type="component" value="Unassembled WGS sequence"/>
</dbReference>
<sequence>MQIDLDALFAHAPSPYVLFDSDLRMIWANDAYQKVIGRPREAFIGRLVTEAFPAPAASVSERMLRGSFRRVLETGEADHLPLIPYPIKDEDGRDVERYWSATHTPIPDAEGRVEYILQNTMDVTDLVRGEQVAESEGLARSAAMVHRADAVATENLALGRLTDFFQTAFDQAPSFMAVLNGPEHVFQIVNQAYTDLIGGREVIGLPVRDALPDIQGQGFVELLDQVYRTGEPVSFTGMPAQIQASPDVPPEQHFVDFVFHPLNDDTGQRTGIFVQGHDITGQKIAEAELTARRDKFRVMAQTMPNQVWTADKDGGLTWLNKRTYEYTGHREGELYGADWARVVHPDDIEGTQAKWAAAIREGVTYATEFRIRRNDGCYRWHIVRASPLRTRDGTLTGWVGTNTDIEERKNIEAEIAKVNASLEARVERRNRELEELYAALRQSQKLEAIGSLAGGIAHDFNNLLQVITGNLQFAMRNLPPDSAARERLDQAMRGVERGATLASQLLSFARKQPLAPVVTDLNRLVNDTSEILSSAIGEGVELEIRSADGLWNTSIDRNSMENALLNLAINARDAMDGQGKLTIDLSNAELDEAFARTHPDAKPGEYTCLTVADTGCGMTPEVLDRIFEPFFTTKADGLGTGLGLSMVYGFAKQSGGHVTIDSEVGEGAAIRIYLPRSREEEQTTRAVADADLSGGSETILLVEDDDEVREVTVNMLGDLGYTVLQASDANEALDLLAQERAIDLLFTDVVMPGETNGQVLADRAREMRPGIPVLFASGFVQDAIVQGGRLNEGVQLLEKPYTQLQLAQKIREVLGSDGVAVSVAAPDAEVVSDQAEGAAPTTQTTDSPRVLICEDDALIRLDMVEQLREAGYEVLEAASARAALDWLRSELVDVLITDVGLPDQTGEELAQEARAAHVDLPVIFATGDVDVPSAATLGNCKVLSKPFGSAILQDAVEEIFISRGRNAR</sequence>
<dbReference type="InterPro" id="IPR003661">
    <property type="entry name" value="HisK_dim/P_dom"/>
</dbReference>
<dbReference type="Pfam" id="PF00072">
    <property type="entry name" value="Response_reg"/>
    <property type="match status" value="2"/>
</dbReference>
<dbReference type="PRINTS" id="PR00344">
    <property type="entry name" value="BCTRLSENSOR"/>
</dbReference>
<dbReference type="Pfam" id="PF02518">
    <property type="entry name" value="HATPase_c"/>
    <property type="match status" value="1"/>
</dbReference>
<dbReference type="AlphaFoldDB" id="A0A3A8BA15"/>
<dbReference type="Gene3D" id="3.30.565.10">
    <property type="entry name" value="Histidine kinase-like ATPase, C-terminal domain"/>
    <property type="match status" value="1"/>
</dbReference>
<evidence type="ECO:0000313" key="10">
    <source>
        <dbReference type="EMBL" id="RKF15315.1"/>
    </source>
</evidence>
<dbReference type="EC" id="2.7.13.3" evidence="2"/>
<feature type="domain" description="Response regulatory" evidence="7">
    <location>
        <begin position="849"/>
        <end position="960"/>
    </location>
</feature>
<dbReference type="NCBIfam" id="TIGR00229">
    <property type="entry name" value="sensory_box"/>
    <property type="match status" value="2"/>
</dbReference>
<evidence type="ECO:0000256" key="2">
    <source>
        <dbReference type="ARBA" id="ARBA00012438"/>
    </source>
</evidence>
<dbReference type="FunFam" id="3.30.450.20:FF:000099">
    <property type="entry name" value="Sensory box sensor histidine kinase"/>
    <property type="match status" value="1"/>
</dbReference>
<dbReference type="Gene3D" id="3.40.50.2300">
    <property type="match status" value="2"/>
</dbReference>
<proteinExistence type="predicted"/>
<comment type="catalytic activity">
    <reaction evidence="1">
        <text>ATP + protein L-histidine = ADP + protein N-phospho-L-histidine.</text>
        <dbReference type="EC" id="2.7.13.3"/>
    </reaction>
</comment>
<dbReference type="InterPro" id="IPR035965">
    <property type="entry name" value="PAS-like_dom_sf"/>
</dbReference>
<dbReference type="OrthoDB" id="9796100at2"/>
<dbReference type="InterPro" id="IPR001610">
    <property type="entry name" value="PAC"/>
</dbReference>
<evidence type="ECO:0000256" key="3">
    <source>
        <dbReference type="ARBA" id="ARBA00022553"/>
    </source>
</evidence>
<dbReference type="CDD" id="cd18161">
    <property type="entry name" value="REC_hyHK_blue-like"/>
    <property type="match status" value="1"/>
</dbReference>
<dbReference type="InterPro" id="IPR013656">
    <property type="entry name" value="PAS_4"/>
</dbReference>
<evidence type="ECO:0000259" key="6">
    <source>
        <dbReference type="PROSITE" id="PS50109"/>
    </source>
</evidence>
<dbReference type="PROSITE" id="PS50109">
    <property type="entry name" value="HIS_KIN"/>
    <property type="match status" value="1"/>
</dbReference>
<evidence type="ECO:0000259" key="9">
    <source>
        <dbReference type="PROSITE" id="PS50113"/>
    </source>
</evidence>
<dbReference type="InterPro" id="IPR013655">
    <property type="entry name" value="PAS_fold_3"/>
</dbReference>
<dbReference type="InterPro" id="IPR011006">
    <property type="entry name" value="CheY-like_superfamily"/>
</dbReference>
<dbReference type="InterPro" id="IPR003594">
    <property type="entry name" value="HATPase_dom"/>
</dbReference>
<dbReference type="SUPFAM" id="SSF55874">
    <property type="entry name" value="ATPase domain of HSP90 chaperone/DNA topoisomerase II/histidine kinase"/>
    <property type="match status" value="1"/>
</dbReference>
<dbReference type="GO" id="GO:0000155">
    <property type="term" value="F:phosphorelay sensor kinase activity"/>
    <property type="evidence" value="ECO:0007669"/>
    <property type="project" value="InterPro"/>
</dbReference>
<evidence type="ECO:0000313" key="11">
    <source>
        <dbReference type="Proteomes" id="UP000281128"/>
    </source>
</evidence>
<dbReference type="SMART" id="SM00387">
    <property type="entry name" value="HATPase_c"/>
    <property type="match status" value="1"/>
</dbReference>
<dbReference type="InterPro" id="IPR000014">
    <property type="entry name" value="PAS"/>
</dbReference>
<feature type="domain" description="Histidine kinase" evidence="6">
    <location>
        <begin position="455"/>
        <end position="678"/>
    </location>
</feature>
<dbReference type="CDD" id="cd00130">
    <property type="entry name" value="PAS"/>
    <property type="match status" value="2"/>
</dbReference>
<evidence type="ECO:0000256" key="5">
    <source>
        <dbReference type="SAM" id="Coils"/>
    </source>
</evidence>
<evidence type="ECO:0000259" key="8">
    <source>
        <dbReference type="PROSITE" id="PS50112"/>
    </source>
</evidence>
<reference evidence="10 11" key="1">
    <citation type="submission" date="2018-09" db="EMBL/GenBank/DDBJ databases">
        <title>Roseovarius spongiae sp. nov., isolated from a marine sponge.</title>
        <authorList>
            <person name="Zhuang L."/>
            <person name="Luo L."/>
        </authorList>
    </citation>
    <scope>NUCLEOTIDE SEQUENCE [LARGE SCALE GENOMIC DNA]</scope>
    <source>
        <strain evidence="10 11">HN-E21</strain>
    </source>
</reference>
<dbReference type="Gene3D" id="1.10.287.130">
    <property type="match status" value="1"/>
</dbReference>
<evidence type="ECO:0000259" key="7">
    <source>
        <dbReference type="PROSITE" id="PS50110"/>
    </source>
</evidence>
<dbReference type="PROSITE" id="PS50112">
    <property type="entry name" value="PAS"/>
    <property type="match status" value="2"/>
</dbReference>
<feature type="domain" description="PAC" evidence="9">
    <location>
        <begin position="365"/>
        <end position="417"/>
    </location>
</feature>
<feature type="domain" description="Response regulatory" evidence="7">
    <location>
        <begin position="698"/>
        <end position="814"/>
    </location>
</feature>
<keyword evidence="11" id="KW-1185">Reference proteome</keyword>
<organism evidence="10 11">
    <name type="scientific">Roseovarius spongiae</name>
    <dbReference type="NCBI Taxonomy" id="2320272"/>
    <lineage>
        <taxon>Bacteria</taxon>
        <taxon>Pseudomonadati</taxon>
        <taxon>Pseudomonadota</taxon>
        <taxon>Alphaproteobacteria</taxon>
        <taxon>Rhodobacterales</taxon>
        <taxon>Roseobacteraceae</taxon>
        <taxon>Roseovarius</taxon>
    </lineage>
</organism>
<dbReference type="SUPFAM" id="SSF47384">
    <property type="entry name" value="Homodimeric domain of signal transducing histidine kinase"/>
    <property type="match status" value="1"/>
</dbReference>
<dbReference type="InterPro" id="IPR001789">
    <property type="entry name" value="Sig_transdc_resp-reg_receiver"/>
</dbReference>
<feature type="coiled-coil region" evidence="5">
    <location>
        <begin position="419"/>
        <end position="446"/>
    </location>
</feature>
<keyword evidence="5" id="KW-0175">Coiled coil</keyword>
<feature type="modified residue" description="4-aspartylphosphate" evidence="4">
    <location>
        <position position="898"/>
    </location>
</feature>
<dbReference type="SMART" id="SM00388">
    <property type="entry name" value="HisKA"/>
    <property type="match status" value="1"/>
</dbReference>
<dbReference type="SUPFAM" id="SSF55785">
    <property type="entry name" value="PYP-like sensor domain (PAS domain)"/>
    <property type="match status" value="3"/>
</dbReference>
<dbReference type="Pfam" id="PF08448">
    <property type="entry name" value="PAS_4"/>
    <property type="match status" value="2"/>
</dbReference>
<dbReference type="EMBL" id="RAPE01000002">
    <property type="protein sequence ID" value="RKF15315.1"/>
    <property type="molecule type" value="Genomic_DNA"/>
</dbReference>
<feature type="domain" description="PAS" evidence="8">
    <location>
        <begin position="292"/>
        <end position="362"/>
    </location>
</feature>
<dbReference type="InterPro" id="IPR036890">
    <property type="entry name" value="HATPase_C_sf"/>
</dbReference>
<feature type="domain" description="PAS" evidence="8">
    <location>
        <begin position="1"/>
        <end position="75"/>
    </location>
</feature>
<dbReference type="SMART" id="SM00086">
    <property type="entry name" value="PAC"/>
    <property type="match status" value="1"/>
</dbReference>
<name>A0A3A8BA15_9RHOB</name>
<dbReference type="PROSITE" id="PS50113">
    <property type="entry name" value="PAC"/>
    <property type="match status" value="1"/>
</dbReference>
<dbReference type="SMART" id="SM00448">
    <property type="entry name" value="REC"/>
    <property type="match status" value="2"/>
</dbReference>
<dbReference type="InterPro" id="IPR004358">
    <property type="entry name" value="Sig_transdc_His_kin-like_C"/>
</dbReference>
<gene>
    <name evidence="10" type="ORF">D6850_10845</name>
</gene>
<dbReference type="PANTHER" id="PTHR43065">
    <property type="entry name" value="SENSOR HISTIDINE KINASE"/>
    <property type="match status" value="1"/>
</dbReference>
<dbReference type="Gene3D" id="3.30.450.20">
    <property type="entry name" value="PAS domain"/>
    <property type="match status" value="3"/>
</dbReference>
<feature type="modified residue" description="4-aspartylphosphate" evidence="4">
    <location>
        <position position="748"/>
    </location>
</feature>
<dbReference type="InterPro" id="IPR036097">
    <property type="entry name" value="HisK_dim/P_sf"/>
</dbReference>
<protein>
    <recommendedName>
        <fullName evidence="2">histidine kinase</fullName>
        <ecNumber evidence="2">2.7.13.3</ecNumber>
    </recommendedName>
</protein>
<dbReference type="InterPro" id="IPR005467">
    <property type="entry name" value="His_kinase_dom"/>
</dbReference>
<dbReference type="PROSITE" id="PS50110">
    <property type="entry name" value="RESPONSE_REGULATORY"/>
    <property type="match status" value="2"/>
</dbReference>
<accession>A0A3A8BA15</accession>
<evidence type="ECO:0000256" key="1">
    <source>
        <dbReference type="ARBA" id="ARBA00000085"/>
    </source>
</evidence>
<dbReference type="Pfam" id="PF08447">
    <property type="entry name" value="PAS_3"/>
    <property type="match status" value="1"/>
</dbReference>
<dbReference type="PANTHER" id="PTHR43065:SF49">
    <property type="entry name" value="HISTIDINE KINASE"/>
    <property type="match status" value="1"/>
</dbReference>